<reference evidence="6 7" key="1">
    <citation type="journal article" date="2013" name="Appl. Environ. Microbiol.">
        <title>Genome analysis suggests that the soil oligotrophic bacterium Agromonas oligotrophica (Bradyrhizobium oligotrophicum) is a nitrogen-fixing symbiont of Aeschynomene indica.</title>
        <authorList>
            <person name="Okubo T."/>
            <person name="Fukushima S."/>
            <person name="Itakura M."/>
            <person name="Oshima K."/>
            <person name="Longtonglang A."/>
            <person name="Teaumroong N."/>
            <person name="Mitsui H."/>
            <person name="Hattori M."/>
            <person name="Hattori R."/>
            <person name="Hattori T."/>
            <person name="Minamisawa K."/>
        </authorList>
    </citation>
    <scope>NUCLEOTIDE SEQUENCE [LARGE SCALE GENOMIC DNA]</scope>
    <source>
        <strain evidence="6 7">S58</strain>
    </source>
</reference>
<dbReference type="GO" id="GO:0016491">
    <property type="term" value="F:oxidoreductase activity"/>
    <property type="evidence" value="ECO:0007669"/>
    <property type="project" value="UniProtKB-KW"/>
</dbReference>
<keyword evidence="4" id="KW-0472">Membrane</keyword>
<dbReference type="HOGENOM" id="CLU_031864_5_0_5"/>
<evidence type="ECO:0000256" key="1">
    <source>
        <dbReference type="ARBA" id="ARBA00018719"/>
    </source>
</evidence>
<dbReference type="InterPro" id="IPR050097">
    <property type="entry name" value="Ferredoxin-NADP_redctase_2"/>
</dbReference>
<dbReference type="eggNOG" id="COG0492">
    <property type="taxonomic scope" value="Bacteria"/>
</dbReference>
<dbReference type="RefSeq" id="WP_015669013.1">
    <property type="nucleotide sequence ID" value="NC_020453.1"/>
</dbReference>
<proteinExistence type="predicted"/>
<feature type="domain" description="FAD/NAD(P)-binding" evidence="5">
    <location>
        <begin position="4"/>
        <end position="278"/>
    </location>
</feature>
<organism evidence="6 7">
    <name type="scientific">Bradyrhizobium oligotrophicum S58</name>
    <dbReference type="NCBI Taxonomy" id="1245469"/>
    <lineage>
        <taxon>Bacteria</taxon>
        <taxon>Pseudomonadati</taxon>
        <taxon>Pseudomonadota</taxon>
        <taxon>Alphaproteobacteria</taxon>
        <taxon>Hyphomicrobiales</taxon>
        <taxon>Nitrobacteraceae</taxon>
        <taxon>Bradyrhizobium</taxon>
    </lineage>
</organism>
<dbReference type="PRINTS" id="PR00469">
    <property type="entry name" value="PNDRDTASEII"/>
</dbReference>
<dbReference type="Gene3D" id="3.50.50.60">
    <property type="entry name" value="FAD/NAD(P)-binding domain"/>
    <property type="match status" value="2"/>
</dbReference>
<dbReference type="GeneID" id="301819679"/>
<evidence type="ECO:0000256" key="2">
    <source>
        <dbReference type="ARBA" id="ARBA00022630"/>
    </source>
</evidence>
<keyword evidence="2" id="KW-0285">Flavoprotein</keyword>
<keyword evidence="3" id="KW-0560">Oxidoreductase</keyword>
<keyword evidence="7" id="KW-1185">Reference proteome</keyword>
<dbReference type="SUPFAM" id="SSF51905">
    <property type="entry name" value="FAD/NAD(P)-binding domain"/>
    <property type="match status" value="1"/>
</dbReference>
<protein>
    <recommendedName>
        <fullName evidence="1">Thioredoxin reductase</fullName>
    </recommendedName>
</protein>
<dbReference type="EMBL" id="AP012603">
    <property type="protein sequence ID" value="BAM91928.1"/>
    <property type="molecule type" value="Genomic_DNA"/>
</dbReference>
<dbReference type="STRING" id="1245469.S58_59510"/>
<name>M4ZDM8_9BRAD</name>
<dbReference type="InterPro" id="IPR036188">
    <property type="entry name" value="FAD/NAD-bd_sf"/>
</dbReference>
<dbReference type="PATRIC" id="fig|1245469.3.peg.6092"/>
<evidence type="ECO:0000313" key="6">
    <source>
        <dbReference type="EMBL" id="BAM91928.1"/>
    </source>
</evidence>
<dbReference type="InterPro" id="IPR023753">
    <property type="entry name" value="FAD/NAD-binding_dom"/>
</dbReference>
<sequence length="299" mass="31850">MRNEVLVIGGGPAGMMAAIYLARFRRKVMIVDGGASRAALIPRSHNLPGFPNGMPGHELLARMERQVRDLGVPIVKATVSSLEKVESELRALHSGGVISAQRVILATGIVDKQAPLADWTAAVRDGELRYCPVCDAFETIGRKIAIIGELGHAAGKALFMRVYSSDVALIPIGDAQDDGKQRDLAAAGIRVTPPLHALQRRDGAIEATFTDGASERFEIVYPAMGADVRSELAIRLGARHTTDGFLEVDAKQRCGVEGLYGIGDVVTDLHQIAVAFGHAAVAACHAHHSLPMHYAELSG</sequence>
<dbReference type="Proteomes" id="UP000011841">
    <property type="component" value="Chromosome"/>
</dbReference>
<dbReference type="PRINTS" id="PR00368">
    <property type="entry name" value="FADPNR"/>
</dbReference>
<evidence type="ECO:0000256" key="3">
    <source>
        <dbReference type="ARBA" id="ARBA00023002"/>
    </source>
</evidence>
<dbReference type="AlphaFoldDB" id="M4ZDM8"/>
<accession>M4ZDM8</accession>
<keyword evidence="4" id="KW-1133">Transmembrane helix</keyword>
<keyword evidence="4" id="KW-0812">Transmembrane</keyword>
<dbReference type="PANTHER" id="PTHR48105">
    <property type="entry name" value="THIOREDOXIN REDUCTASE 1-RELATED-RELATED"/>
    <property type="match status" value="1"/>
</dbReference>
<dbReference type="Pfam" id="PF07992">
    <property type="entry name" value="Pyr_redox_2"/>
    <property type="match status" value="1"/>
</dbReference>
<feature type="transmembrane region" description="Helical" evidence="4">
    <location>
        <begin position="6"/>
        <end position="22"/>
    </location>
</feature>
<evidence type="ECO:0000313" key="7">
    <source>
        <dbReference type="Proteomes" id="UP000011841"/>
    </source>
</evidence>
<dbReference type="KEGG" id="aol:S58_59510"/>
<evidence type="ECO:0000256" key="4">
    <source>
        <dbReference type="SAM" id="Phobius"/>
    </source>
</evidence>
<gene>
    <name evidence="6" type="ORF">S58_59510</name>
</gene>
<dbReference type="OrthoDB" id="9786503at2"/>
<evidence type="ECO:0000259" key="5">
    <source>
        <dbReference type="Pfam" id="PF07992"/>
    </source>
</evidence>